<dbReference type="EMBL" id="ML220112">
    <property type="protein sequence ID" value="TGZ84813.1"/>
    <property type="molecule type" value="Genomic_DNA"/>
</dbReference>
<sequence length="689" mass="77168">MASAEAPNGPSAQDAHLHAPDFLESCIREALATISKTTLEPALTIRDLPSSSFDRLTPSSIPPDEIYRTALETAHKNLLYTIASSSDTNNPDGTVVAFASLLDFALICSEQELADASLPFALLEEAFDTLTIPAAERLFTYLESRVERLTAGMEGGKGKALVLLRLCNELLRRLSKAEDTIFCGRILIFLSKSFPIHERSAVNLRGEFNVENVTIYDELPDQVEDNVDAMEIDDEIPDLVGVDKKASTPVERPKSDSEELSLNQLYKTFWSLQHDFADPSRLFNPDNFSRFKTGLEATLARFRIADAAGKATSGSTKSLEKRDEKKSNSSQPNVGDKRPRSDDDAEMLLEGFNPKYLTGRELFELEISDLTFRRHVLVQCMILLDFLLSLTPASKEKWASIPNPNRSVQFSYTLSADDEAWVRKTLEAIAASLTSDINSRLFNRLITTVLTREQNWLQWKLEGCQPFDLSPLPGSVLQETRKLLLAATKPAPKYRFVMGTPALSHLWSQTNARIISPTSSNDASPAAKKPRVTIPTLETLSSQVDNDLMDVLAPMFPSDLEPAKEKLQATLWKAFRLAAKDDVCLFNRMEEKKEGEEERNEVKILLEAERKAREELKGRMKKTPAGTPVMGKVKNATPDEKEEDKGEKEEKEEKEETEEKEEKEKEKQSNMKDEGKPEMELHPIESAVP</sequence>
<feature type="compositionally biased region" description="Basic and acidic residues" evidence="1">
    <location>
        <begin position="660"/>
        <end position="683"/>
    </location>
</feature>
<feature type="region of interest" description="Disordered" evidence="1">
    <location>
        <begin position="615"/>
        <end position="689"/>
    </location>
</feature>
<feature type="compositionally biased region" description="Basic and acidic residues" evidence="1">
    <location>
        <begin position="318"/>
        <end position="327"/>
    </location>
</feature>
<dbReference type="GO" id="GO:0006406">
    <property type="term" value="P:mRNA export from nucleus"/>
    <property type="evidence" value="ECO:0007669"/>
    <property type="project" value="TreeGrafter"/>
</dbReference>
<dbReference type="AlphaFoldDB" id="A0A4S2N6I4"/>
<dbReference type="PANTHER" id="PTHR13265:SF0">
    <property type="entry name" value="HPR1"/>
    <property type="match status" value="1"/>
</dbReference>
<evidence type="ECO:0000256" key="1">
    <source>
        <dbReference type="SAM" id="MobiDB-lite"/>
    </source>
</evidence>
<feature type="region of interest" description="Disordered" evidence="1">
    <location>
        <begin position="313"/>
        <end position="343"/>
    </location>
</feature>
<gene>
    <name evidence="2" type="ORF">EX30DRAFT_337280</name>
</gene>
<evidence type="ECO:0008006" key="4">
    <source>
        <dbReference type="Google" id="ProtNLM"/>
    </source>
</evidence>
<dbReference type="PANTHER" id="PTHR13265">
    <property type="entry name" value="THO COMPLEX SUBUNIT 1"/>
    <property type="match status" value="1"/>
</dbReference>
<reference evidence="2 3" key="1">
    <citation type="submission" date="2019-04" db="EMBL/GenBank/DDBJ databases">
        <title>Comparative genomics and transcriptomics to analyze fruiting body development in filamentous ascomycetes.</title>
        <authorList>
            <consortium name="DOE Joint Genome Institute"/>
            <person name="Lutkenhaus R."/>
            <person name="Traeger S."/>
            <person name="Breuer J."/>
            <person name="Kuo A."/>
            <person name="Lipzen A."/>
            <person name="Pangilinan J."/>
            <person name="Dilworth D."/>
            <person name="Sandor L."/>
            <person name="Poggeler S."/>
            <person name="Barry K."/>
            <person name="Grigoriev I.V."/>
            <person name="Nowrousian M."/>
        </authorList>
    </citation>
    <scope>NUCLEOTIDE SEQUENCE [LARGE SCALE GENOMIC DNA]</scope>
    <source>
        <strain evidence="2 3">CBS 389.68</strain>
    </source>
</reference>
<dbReference type="Proteomes" id="UP000298138">
    <property type="component" value="Unassembled WGS sequence"/>
</dbReference>
<proteinExistence type="predicted"/>
<dbReference type="STRING" id="341454.A0A4S2N6I4"/>
<feature type="compositionally biased region" description="Basic and acidic residues" evidence="1">
    <location>
        <begin position="637"/>
        <end position="651"/>
    </location>
</feature>
<name>A0A4S2N6I4_9PEZI</name>
<keyword evidence="3" id="KW-1185">Reference proteome</keyword>
<evidence type="ECO:0000313" key="2">
    <source>
        <dbReference type="EMBL" id="TGZ84813.1"/>
    </source>
</evidence>
<protein>
    <recommendedName>
        <fullName evidence="4">Nuclear matrix protein</fullName>
    </recommendedName>
</protein>
<dbReference type="OrthoDB" id="10257415at2759"/>
<organism evidence="2 3">
    <name type="scientific">Ascodesmis nigricans</name>
    <dbReference type="NCBI Taxonomy" id="341454"/>
    <lineage>
        <taxon>Eukaryota</taxon>
        <taxon>Fungi</taxon>
        <taxon>Dikarya</taxon>
        <taxon>Ascomycota</taxon>
        <taxon>Pezizomycotina</taxon>
        <taxon>Pezizomycetes</taxon>
        <taxon>Pezizales</taxon>
        <taxon>Ascodesmidaceae</taxon>
        <taxon>Ascodesmis</taxon>
    </lineage>
</organism>
<dbReference type="InParanoid" id="A0A4S2N6I4"/>
<dbReference type="GO" id="GO:0000445">
    <property type="term" value="C:THO complex part of transcription export complex"/>
    <property type="evidence" value="ECO:0007669"/>
    <property type="project" value="TreeGrafter"/>
</dbReference>
<accession>A0A4S2N6I4</accession>
<dbReference type="InterPro" id="IPR021861">
    <property type="entry name" value="THO_THOC1"/>
</dbReference>
<evidence type="ECO:0000313" key="3">
    <source>
        <dbReference type="Proteomes" id="UP000298138"/>
    </source>
</evidence>
<dbReference type="Pfam" id="PF11957">
    <property type="entry name" value="efThoc1"/>
    <property type="match status" value="1"/>
</dbReference>